<name>A0A087XJN8_POEFO</name>
<dbReference type="Pfam" id="PF00350">
    <property type="entry name" value="Dynamin_N"/>
    <property type="match status" value="1"/>
</dbReference>
<dbReference type="PANTHER" id="PTHR47308">
    <property type="entry name" value="NUCLEAR GTPASE SLIP-GC"/>
    <property type="match status" value="1"/>
</dbReference>
<reference evidence="4" key="1">
    <citation type="submission" date="2013-10" db="EMBL/GenBank/DDBJ databases">
        <authorList>
            <person name="Schartl M."/>
            <person name="Warren W."/>
        </authorList>
    </citation>
    <scope>NUCLEOTIDE SEQUENCE [LARGE SCALE GENOMIC DNA]</scope>
    <source>
        <strain evidence="4">female</strain>
    </source>
</reference>
<dbReference type="Gene3D" id="1.10.150.50">
    <property type="entry name" value="Transcription Factor, Ets-1"/>
    <property type="match status" value="1"/>
</dbReference>
<dbReference type="OMA" id="IEQCFAH"/>
<dbReference type="SUPFAM" id="SSF47769">
    <property type="entry name" value="SAM/Pointed domain"/>
    <property type="match status" value="1"/>
</dbReference>
<dbReference type="AlphaFoldDB" id="A0A087XJN8"/>
<reference evidence="3" key="3">
    <citation type="submission" date="2025-09" db="UniProtKB">
        <authorList>
            <consortium name="Ensembl"/>
        </authorList>
    </citation>
    <scope>IDENTIFICATION</scope>
</reference>
<protein>
    <submittedName>
        <fullName evidence="3">Nuclear GTPase SLIP-GC-like</fullName>
    </submittedName>
</protein>
<dbReference type="Gene3D" id="3.40.50.300">
    <property type="entry name" value="P-loop containing nucleotide triphosphate hydrolases"/>
    <property type="match status" value="2"/>
</dbReference>
<keyword evidence="4" id="KW-1185">Reference proteome</keyword>
<dbReference type="InterPro" id="IPR045063">
    <property type="entry name" value="Dynamin_N"/>
</dbReference>
<dbReference type="Ensembl" id="ENSPFOT00000006001.2">
    <property type="protein sequence ID" value="ENSPFOP00000005991.2"/>
    <property type="gene ID" value="ENSPFOG00000006079.2"/>
</dbReference>
<reference evidence="3" key="2">
    <citation type="submission" date="2025-08" db="UniProtKB">
        <authorList>
            <consortium name="Ensembl"/>
        </authorList>
    </citation>
    <scope>IDENTIFICATION</scope>
</reference>
<proteinExistence type="predicted"/>
<organism evidence="3 4">
    <name type="scientific">Poecilia formosa</name>
    <name type="common">Amazon molly</name>
    <name type="synonym">Limia formosa</name>
    <dbReference type="NCBI Taxonomy" id="48698"/>
    <lineage>
        <taxon>Eukaryota</taxon>
        <taxon>Metazoa</taxon>
        <taxon>Chordata</taxon>
        <taxon>Craniata</taxon>
        <taxon>Vertebrata</taxon>
        <taxon>Euteleostomi</taxon>
        <taxon>Actinopterygii</taxon>
        <taxon>Neopterygii</taxon>
        <taxon>Teleostei</taxon>
        <taxon>Neoteleostei</taxon>
        <taxon>Acanthomorphata</taxon>
        <taxon>Ovalentaria</taxon>
        <taxon>Atherinomorphae</taxon>
        <taxon>Cyprinodontiformes</taxon>
        <taxon>Poeciliidae</taxon>
        <taxon>Poeciliinae</taxon>
        <taxon>Poecilia</taxon>
    </lineage>
</organism>
<dbReference type="eggNOG" id="ENOG502QU12">
    <property type="taxonomic scope" value="Eukaryota"/>
</dbReference>
<dbReference type="InterPro" id="IPR013761">
    <property type="entry name" value="SAM/pointed_sf"/>
</dbReference>
<feature type="compositionally biased region" description="Basic and acidic residues" evidence="1">
    <location>
        <begin position="63"/>
        <end position="72"/>
    </location>
</feature>
<evidence type="ECO:0000313" key="4">
    <source>
        <dbReference type="Proteomes" id="UP000028760"/>
    </source>
</evidence>
<sequence length="809" mass="92941">MDLFVCDKLNQWGLSEFIEIFQDQGVDTESLYCLEDEDIDKLITKVGPRARFKKRLKQLKEEENTNSEKEICPKPCQEQNEDPVDLTKILPSTSNTEKRKLDLQEESSIKKPKLQRKRSQFTESMIMNDVKNIMTHVHAKLQNQETTDLNEFLMTKIRDLETDKRELVGVFGKTGAGKTSLINAVIGVRKLLPSGDVDACTSVMIKVEANGLNSNYEAEIEFINKEEWEDELGTVDRFLEDDEEQENHDDDEENDGYHDLIEKLTAIYGEEWKQKSSQQLMDNRYFREIPEFLQSTKKILTCESAIELSAKILKYTKQGEDKDIKRWYWPLVKCVTVKVPQNHFLQHVTLVDLPGNGDRNKSRDSMWKKVVGNCSTVWIVSEINRAASDRESWEILKSASNFLGNGGECRYIHFICTKSDVLGDLHDPSPADAQAKILNRNLRAKEAVGKEFNKLNKIKKYFSNECFKVFTVSSAEFLKPKYLKPEDTEIPELKDFLQNLNDSHSVTLNYVSGAQGILSLIQGASLKKVADCYKVVCDDLETNLICQLDGIRDEMRDIYSTFIKCLDEGVETSKSSCKNTLKFFLYPTRKSGSAQYYILKSVVKNGGIHKPKKGKEINFNMKLTSFLNKSIDEEFRKTFPNEGNCGPFNGVINKFSLDTEKLKPKYTDAGLQLTFLKTEEEKIKTKLNKMIRDNKKVIYMSLTKTVEEIMKECYEKAAEFRGKNTLQNIRETIQVYVHNFQNSMFEKAKNVMLELLLKLMADILGLLEKDMMESIELSLKTEDCTIPDVSTELGMVQKLWEELNSGMDT</sequence>
<dbReference type="KEGG" id="pfor:103152554"/>
<feature type="region of interest" description="Disordered" evidence="1">
    <location>
        <begin position="63"/>
        <end position="82"/>
    </location>
</feature>
<dbReference type="STRING" id="48698.ENSPFOP00000005991"/>
<dbReference type="GeneTree" id="ENSGT00390000007091"/>
<dbReference type="SUPFAM" id="SSF52540">
    <property type="entry name" value="P-loop containing nucleoside triphosphate hydrolases"/>
    <property type="match status" value="1"/>
</dbReference>
<feature type="domain" description="Dynamin N-terminal" evidence="2">
    <location>
        <begin position="168"/>
        <end position="395"/>
    </location>
</feature>
<evidence type="ECO:0000256" key="1">
    <source>
        <dbReference type="SAM" id="MobiDB-lite"/>
    </source>
</evidence>
<dbReference type="RefSeq" id="XP_007573115.2">
    <property type="nucleotide sequence ID" value="XM_007573053.2"/>
</dbReference>
<dbReference type="InterPro" id="IPR027417">
    <property type="entry name" value="P-loop_NTPase"/>
</dbReference>
<dbReference type="Proteomes" id="UP000028760">
    <property type="component" value="Unassembled WGS sequence"/>
</dbReference>
<evidence type="ECO:0000259" key="2">
    <source>
        <dbReference type="Pfam" id="PF00350"/>
    </source>
</evidence>
<dbReference type="InterPro" id="IPR053082">
    <property type="entry name" value="Nuclear_GTPase_SLIP-GC"/>
</dbReference>
<dbReference type="GeneID" id="103152554"/>
<dbReference type="GO" id="GO:0003924">
    <property type="term" value="F:GTPase activity"/>
    <property type="evidence" value="ECO:0007669"/>
    <property type="project" value="TreeGrafter"/>
</dbReference>
<dbReference type="OrthoDB" id="3598281at2759"/>
<accession>A0A087XJN8</accession>
<evidence type="ECO:0000313" key="3">
    <source>
        <dbReference type="Ensembl" id="ENSPFOP00000005991.2"/>
    </source>
</evidence>
<dbReference type="EMBL" id="AYCK01015100">
    <property type="status" value="NOT_ANNOTATED_CDS"/>
    <property type="molecule type" value="Genomic_DNA"/>
</dbReference>
<dbReference type="PANTHER" id="PTHR47308:SF1">
    <property type="entry name" value="NUCLEAR GTPASE SLIP-GC"/>
    <property type="match status" value="1"/>
</dbReference>
<dbReference type="EMBL" id="AYCK01015101">
    <property type="status" value="NOT_ANNOTATED_CDS"/>
    <property type="molecule type" value="Genomic_DNA"/>
</dbReference>